<name>A0ABQ6JNW8_9ACTN</name>
<keyword evidence="1" id="KW-0812">Transmembrane</keyword>
<comment type="caution">
    <text evidence="2">The sequence shown here is derived from an EMBL/GenBank/DDBJ whole genome shotgun (WGS) entry which is preliminary data.</text>
</comment>
<reference evidence="3" key="1">
    <citation type="journal article" date="2019" name="Int. J. Syst. Evol. Microbiol.">
        <title>The Global Catalogue of Microorganisms (GCM) 10K type strain sequencing project: providing services to taxonomists for standard genome sequencing and annotation.</title>
        <authorList>
            <consortium name="The Broad Institute Genomics Platform"/>
            <consortium name="The Broad Institute Genome Sequencing Center for Infectious Disease"/>
            <person name="Wu L."/>
            <person name="Ma J."/>
        </authorList>
    </citation>
    <scope>NUCLEOTIDE SEQUENCE [LARGE SCALE GENOMIC DNA]</scope>
    <source>
        <strain evidence="3">NBRC 108730</strain>
    </source>
</reference>
<keyword evidence="1" id="KW-1133">Transmembrane helix</keyword>
<proteinExistence type="predicted"/>
<feature type="transmembrane region" description="Helical" evidence="1">
    <location>
        <begin position="23"/>
        <end position="45"/>
    </location>
</feature>
<evidence type="ECO:0000313" key="3">
    <source>
        <dbReference type="Proteomes" id="UP001157017"/>
    </source>
</evidence>
<evidence type="ECO:0000256" key="1">
    <source>
        <dbReference type="SAM" id="Phobius"/>
    </source>
</evidence>
<gene>
    <name evidence="2" type="ORF">GCM10025868_46870</name>
</gene>
<keyword evidence="1" id="KW-0472">Membrane</keyword>
<evidence type="ECO:0008006" key="4">
    <source>
        <dbReference type="Google" id="ProtNLM"/>
    </source>
</evidence>
<protein>
    <recommendedName>
        <fullName evidence="4">ABC transmembrane type-1 domain-containing protein</fullName>
    </recommendedName>
</protein>
<dbReference type="Proteomes" id="UP001157017">
    <property type="component" value="Unassembled WGS sequence"/>
</dbReference>
<evidence type="ECO:0000313" key="2">
    <source>
        <dbReference type="EMBL" id="GMA89437.1"/>
    </source>
</evidence>
<keyword evidence="3" id="KW-1185">Reference proteome</keyword>
<dbReference type="EMBL" id="BSUZ01000003">
    <property type="protein sequence ID" value="GMA89437.1"/>
    <property type="molecule type" value="Genomic_DNA"/>
</dbReference>
<organism evidence="2 3">
    <name type="scientific">Angustibacter aerolatus</name>
    <dbReference type="NCBI Taxonomy" id="1162965"/>
    <lineage>
        <taxon>Bacteria</taxon>
        <taxon>Bacillati</taxon>
        <taxon>Actinomycetota</taxon>
        <taxon>Actinomycetes</taxon>
        <taxon>Kineosporiales</taxon>
        <taxon>Kineosporiaceae</taxon>
    </lineage>
</organism>
<feature type="transmembrane region" description="Helical" evidence="1">
    <location>
        <begin position="57"/>
        <end position="79"/>
    </location>
</feature>
<accession>A0ABQ6JNW8</accession>
<sequence length="101" mass="11188">MKRWLTVENLVELVRTVGAAIEAAAYSVLLWGMGPIWPVLVLLLFTDWNPAVWADEHAGAVFGWALVATSGLLAQTFLLRRQQAKAQVLENAYERLANQAP</sequence>